<keyword evidence="5" id="KW-0274">FAD</keyword>
<evidence type="ECO:0000256" key="1">
    <source>
        <dbReference type="ARBA" id="ARBA00001974"/>
    </source>
</evidence>
<dbReference type="OrthoDB" id="10029326at2759"/>
<dbReference type="GO" id="GO:0004497">
    <property type="term" value="F:monooxygenase activity"/>
    <property type="evidence" value="ECO:0007669"/>
    <property type="project" value="InterPro"/>
</dbReference>
<evidence type="ECO:0000256" key="2">
    <source>
        <dbReference type="ARBA" id="ARBA00005179"/>
    </source>
</evidence>
<dbReference type="RefSeq" id="XP_046016003.1">
    <property type="nucleotide sequence ID" value="XM_046153400.1"/>
</dbReference>
<feature type="region of interest" description="Disordered" evidence="7">
    <location>
        <begin position="193"/>
        <end position="238"/>
    </location>
</feature>
<dbReference type="EMBL" id="JAGTJQ010000003">
    <property type="protein sequence ID" value="KAH7035910.1"/>
    <property type="molecule type" value="Genomic_DNA"/>
</dbReference>
<feature type="compositionally biased region" description="Low complexity" evidence="7">
    <location>
        <begin position="199"/>
        <end position="217"/>
    </location>
</feature>
<organism evidence="9 10">
    <name type="scientific">Microdochium trichocladiopsis</name>
    <dbReference type="NCBI Taxonomy" id="1682393"/>
    <lineage>
        <taxon>Eukaryota</taxon>
        <taxon>Fungi</taxon>
        <taxon>Dikarya</taxon>
        <taxon>Ascomycota</taxon>
        <taxon>Pezizomycotina</taxon>
        <taxon>Sordariomycetes</taxon>
        <taxon>Xylariomycetidae</taxon>
        <taxon>Xylariales</taxon>
        <taxon>Microdochiaceae</taxon>
        <taxon>Microdochium</taxon>
    </lineage>
</organism>
<proteinExistence type="inferred from homology"/>
<dbReference type="InterPro" id="IPR050562">
    <property type="entry name" value="FAD_mOase_fung"/>
</dbReference>
<feature type="domain" description="FAD-binding" evidence="8">
    <location>
        <begin position="303"/>
        <end position="396"/>
    </location>
</feature>
<dbReference type="SUPFAM" id="SSF51905">
    <property type="entry name" value="FAD/NAD(P)-binding domain"/>
    <property type="match status" value="1"/>
</dbReference>
<reference evidence="9" key="1">
    <citation type="journal article" date="2021" name="Nat. Commun.">
        <title>Genetic determinants of endophytism in the Arabidopsis root mycobiome.</title>
        <authorList>
            <person name="Mesny F."/>
            <person name="Miyauchi S."/>
            <person name="Thiergart T."/>
            <person name="Pickel B."/>
            <person name="Atanasova L."/>
            <person name="Karlsson M."/>
            <person name="Huettel B."/>
            <person name="Barry K.W."/>
            <person name="Haridas S."/>
            <person name="Chen C."/>
            <person name="Bauer D."/>
            <person name="Andreopoulos W."/>
            <person name="Pangilinan J."/>
            <person name="LaButti K."/>
            <person name="Riley R."/>
            <person name="Lipzen A."/>
            <person name="Clum A."/>
            <person name="Drula E."/>
            <person name="Henrissat B."/>
            <person name="Kohler A."/>
            <person name="Grigoriev I.V."/>
            <person name="Martin F.M."/>
            <person name="Hacquard S."/>
        </authorList>
    </citation>
    <scope>NUCLEOTIDE SEQUENCE</scope>
    <source>
        <strain evidence="9">MPI-CAGE-CH-0230</strain>
    </source>
</reference>
<evidence type="ECO:0000259" key="8">
    <source>
        <dbReference type="Pfam" id="PF01494"/>
    </source>
</evidence>
<name>A0A9P9BTF5_9PEZI</name>
<evidence type="ECO:0000313" key="9">
    <source>
        <dbReference type="EMBL" id="KAH7035910.1"/>
    </source>
</evidence>
<evidence type="ECO:0000256" key="4">
    <source>
        <dbReference type="ARBA" id="ARBA00022630"/>
    </source>
</evidence>
<accession>A0A9P9BTF5</accession>
<evidence type="ECO:0000256" key="5">
    <source>
        <dbReference type="ARBA" id="ARBA00022827"/>
    </source>
</evidence>
<gene>
    <name evidence="9" type="ORF">B0I36DRAFT_319334</name>
</gene>
<dbReference type="Pfam" id="PF01494">
    <property type="entry name" value="FAD_binding_3"/>
    <property type="match status" value="2"/>
</dbReference>
<dbReference type="InterPro" id="IPR002938">
    <property type="entry name" value="FAD-bd"/>
</dbReference>
<dbReference type="GeneID" id="70182946"/>
<protein>
    <recommendedName>
        <fullName evidence="8">FAD-binding domain-containing protein</fullName>
    </recommendedName>
</protein>
<dbReference type="Gene3D" id="3.50.50.60">
    <property type="entry name" value="FAD/NAD(P)-binding domain"/>
    <property type="match status" value="1"/>
</dbReference>
<comment type="pathway">
    <text evidence="2">Secondary metabolite biosynthesis.</text>
</comment>
<feature type="domain" description="FAD-binding" evidence="8">
    <location>
        <begin position="23"/>
        <end position="198"/>
    </location>
</feature>
<dbReference type="InterPro" id="IPR036188">
    <property type="entry name" value="FAD/NAD-bd_sf"/>
</dbReference>
<keyword evidence="10" id="KW-1185">Reference proteome</keyword>
<evidence type="ECO:0000256" key="3">
    <source>
        <dbReference type="ARBA" id="ARBA00007992"/>
    </source>
</evidence>
<keyword evidence="4" id="KW-0285">Flavoprotein</keyword>
<dbReference type="PRINTS" id="PR00420">
    <property type="entry name" value="RNGMNOXGNASE"/>
</dbReference>
<dbReference type="Proteomes" id="UP000756346">
    <property type="component" value="Unassembled WGS sequence"/>
</dbReference>
<dbReference type="AlphaFoldDB" id="A0A9P9BTF5"/>
<evidence type="ECO:0000256" key="6">
    <source>
        <dbReference type="ARBA" id="ARBA00023002"/>
    </source>
</evidence>
<comment type="similarity">
    <text evidence="3">Belongs to the paxM FAD-dependent monooxygenase family.</text>
</comment>
<sequence>MASQENHDGTAAAAGTGAVQTHQVIIVGGGITGLTMALMLQRLGIDYILLEAYGSVTPQHGASVGLYPNGLRILDQLGLFEGVQAAAVTTRYAVWRDATKGGKRMMTRSASDVIKARHGYANLFLARHDLLNVLYGGIEDKERLLVNKRVTKVDSLEDCARVHTTDGTVYEGQIVVGADGVRSFVRQEMWRHAGEQEQKQTQTPTTTTTTTTTTTSEKASKKKQQSKSSSPFAIPASDKGDVPCEHACIFGTARPKPGFHPGDMQAVCGTRTTTGLMCAANGDIFFFWFWTLPAPDNKCPITAIPRITEEDKQRELERCKDTIVTDDGMKLGEVLADVKFSGVTALPHFVLERWHAGRLVLIGDSAHKFNPLVGQGGNSCFESCAALVNELQTHVLGPKGQSEKVSSSSSAWSLPALHAAFSAVEEERIPRVKEMVERSQVAMRRVAWESWKPKVLQRYIAPLLPLNKVVDFYSWFITPGIRLRGESFSPPPALDHSIPYEDEKKAPHAAVAAVAA</sequence>
<dbReference type="PANTHER" id="PTHR47356:SF2">
    <property type="entry name" value="FAD-BINDING DOMAIN-CONTAINING PROTEIN-RELATED"/>
    <property type="match status" value="1"/>
</dbReference>
<comment type="cofactor">
    <cofactor evidence="1">
        <name>FAD</name>
        <dbReference type="ChEBI" id="CHEBI:57692"/>
    </cofactor>
</comment>
<evidence type="ECO:0000256" key="7">
    <source>
        <dbReference type="SAM" id="MobiDB-lite"/>
    </source>
</evidence>
<dbReference type="PANTHER" id="PTHR47356">
    <property type="entry name" value="FAD-DEPENDENT MONOOXYGENASE ASQG-RELATED"/>
    <property type="match status" value="1"/>
</dbReference>
<comment type="caution">
    <text evidence="9">The sequence shown here is derived from an EMBL/GenBank/DDBJ whole genome shotgun (WGS) entry which is preliminary data.</text>
</comment>
<keyword evidence="6" id="KW-0560">Oxidoreductase</keyword>
<evidence type="ECO:0000313" key="10">
    <source>
        <dbReference type="Proteomes" id="UP000756346"/>
    </source>
</evidence>
<dbReference type="GO" id="GO:0071949">
    <property type="term" value="F:FAD binding"/>
    <property type="evidence" value="ECO:0007669"/>
    <property type="project" value="InterPro"/>
</dbReference>